<dbReference type="Pfam" id="PF13796">
    <property type="entry name" value="Sensor"/>
    <property type="match status" value="1"/>
</dbReference>
<proteinExistence type="predicted"/>
<dbReference type="EMBL" id="BAAAGX010000025">
    <property type="protein sequence ID" value="GAA0265292.1"/>
    <property type="molecule type" value="Genomic_DNA"/>
</dbReference>
<dbReference type="SUPFAM" id="SSF55874">
    <property type="entry name" value="ATPase domain of HSP90 chaperone/DNA topoisomerase II/histidine kinase"/>
    <property type="match status" value="1"/>
</dbReference>
<organism evidence="12 13">
    <name type="scientific">Cryptosporangium japonicum</name>
    <dbReference type="NCBI Taxonomy" id="80872"/>
    <lineage>
        <taxon>Bacteria</taxon>
        <taxon>Bacillati</taxon>
        <taxon>Actinomycetota</taxon>
        <taxon>Actinomycetes</taxon>
        <taxon>Cryptosporangiales</taxon>
        <taxon>Cryptosporangiaceae</taxon>
        <taxon>Cryptosporangium</taxon>
    </lineage>
</organism>
<feature type="transmembrane region" description="Helical" evidence="9">
    <location>
        <begin position="29"/>
        <end position="50"/>
    </location>
</feature>
<dbReference type="InterPro" id="IPR036890">
    <property type="entry name" value="HATPase_C_sf"/>
</dbReference>
<feature type="domain" description="Putative sensor" evidence="11">
    <location>
        <begin position="8"/>
        <end position="180"/>
    </location>
</feature>
<dbReference type="InterPro" id="IPR050482">
    <property type="entry name" value="Sensor_HK_TwoCompSys"/>
</dbReference>
<sequence length="397" mass="41652">MMRAVVSLATGVVTGAVTAVLLLGLVTVGVVTAPVLIGVPILGSVLLAGLPVGWVERRRLGVDGDPHREPDRPGLRAWLTCRLRERASWRELAYALLLGGLLWWLDLAVLGYGVAVPVALLSAPALQAWFDEVNVLKLVLVTSPGPAWAAAAAGALAVPLAGHVIRLYAAGRTRLARAFLAPRRGTTGENVVELTRSRARLVDAFDAERRRIERDLHDGAQQRLVALGMTLGLARLAGPDEMRTLVERAHGDARRALEELQEFLRGIHPRILTDRGLPAAVAELADRSGVPVDVELDLPVRLPSSVEVAAYFVVCEALTNVARHSGCSGASVTGGRVGDRLVIEVRDDGVGGASPTPGSGLAGLADRVAAAAGRLGLESPPGGPTVLRVELPCVPSA</sequence>
<dbReference type="Gene3D" id="1.20.5.1930">
    <property type="match status" value="1"/>
</dbReference>
<keyword evidence="7" id="KW-0067">ATP-binding</keyword>
<keyword evidence="9" id="KW-0812">Transmembrane</keyword>
<dbReference type="Proteomes" id="UP001500967">
    <property type="component" value="Unassembled WGS sequence"/>
</dbReference>
<keyword evidence="6 12" id="KW-0418">Kinase</keyword>
<dbReference type="Pfam" id="PF07730">
    <property type="entry name" value="HisKA_3"/>
    <property type="match status" value="1"/>
</dbReference>
<dbReference type="InterPro" id="IPR025828">
    <property type="entry name" value="Put_sensor_dom"/>
</dbReference>
<keyword evidence="4" id="KW-0808">Transferase</keyword>
<evidence type="ECO:0000313" key="12">
    <source>
        <dbReference type="EMBL" id="GAA0265292.1"/>
    </source>
</evidence>
<evidence type="ECO:0000313" key="13">
    <source>
        <dbReference type="Proteomes" id="UP001500967"/>
    </source>
</evidence>
<keyword evidence="5" id="KW-0547">Nucleotide-binding</keyword>
<accession>A0ABP3ELR7</accession>
<evidence type="ECO:0000256" key="4">
    <source>
        <dbReference type="ARBA" id="ARBA00022679"/>
    </source>
</evidence>
<feature type="transmembrane region" description="Helical" evidence="9">
    <location>
        <begin position="147"/>
        <end position="169"/>
    </location>
</feature>
<dbReference type="InterPro" id="IPR011712">
    <property type="entry name" value="Sig_transdc_His_kin_sub3_dim/P"/>
</dbReference>
<dbReference type="CDD" id="cd16917">
    <property type="entry name" value="HATPase_UhpB-NarQ-NarX-like"/>
    <property type="match status" value="1"/>
</dbReference>
<evidence type="ECO:0000256" key="3">
    <source>
        <dbReference type="ARBA" id="ARBA00022553"/>
    </source>
</evidence>
<comment type="catalytic activity">
    <reaction evidence="1">
        <text>ATP + protein L-histidine = ADP + protein N-phospho-L-histidine.</text>
        <dbReference type="EC" id="2.7.13.3"/>
    </reaction>
</comment>
<evidence type="ECO:0000256" key="1">
    <source>
        <dbReference type="ARBA" id="ARBA00000085"/>
    </source>
</evidence>
<keyword evidence="8" id="KW-0902">Two-component regulatory system</keyword>
<feature type="transmembrane region" description="Helical" evidence="9">
    <location>
        <begin position="92"/>
        <end position="115"/>
    </location>
</feature>
<dbReference type="EC" id="2.7.13.3" evidence="2"/>
<reference evidence="13" key="1">
    <citation type="journal article" date="2019" name="Int. J. Syst. Evol. Microbiol.">
        <title>The Global Catalogue of Microorganisms (GCM) 10K type strain sequencing project: providing services to taxonomists for standard genome sequencing and annotation.</title>
        <authorList>
            <consortium name="The Broad Institute Genomics Platform"/>
            <consortium name="The Broad Institute Genome Sequencing Center for Infectious Disease"/>
            <person name="Wu L."/>
            <person name="Ma J."/>
        </authorList>
    </citation>
    <scope>NUCLEOTIDE SEQUENCE [LARGE SCALE GENOMIC DNA]</scope>
    <source>
        <strain evidence="13">JCM 10425</strain>
    </source>
</reference>
<feature type="domain" description="Signal transduction histidine kinase subgroup 3 dimerisation and phosphoacceptor" evidence="10">
    <location>
        <begin position="208"/>
        <end position="270"/>
    </location>
</feature>
<dbReference type="PANTHER" id="PTHR24421:SF10">
    <property type="entry name" value="NITRATE_NITRITE SENSOR PROTEIN NARQ"/>
    <property type="match status" value="1"/>
</dbReference>
<keyword evidence="9" id="KW-1133">Transmembrane helix</keyword>
<evidence type="ECO:0000256" key="2">
    <source>
        <dbReference type="ARBA" id="ARBA00012438"/>
    </source>
</evidence>
<evidence type="ECO:0000256" key="5">
    <source>
        <dbReference type="ARBA" id="ARBA00022741"/>
    </source>
</evidence>
<protein>
    <recommendedName>
        <fullName evidence="2">histidine kinase</fullName>
        <ecNumber evidence="2">2.7.13.3</ecNumber>
    </recommendedName>
</protein>
<name>A0ABP3ELR7_9ACTN</name>
<dbReference type="GO" id="GO:0016301">
    <property type="term" value="F:kinase activity"/>
    <property type="evidence" value="ECO:0007669"/>
    <property type="project" value="UniProtKB-KW"/>
</dbReference>
<evidence type="ECO:0000256" key="6">
    <source>
        <dbReference type="ARBA" id="ARBA00022777"/>
    </source>
</evidence>
<evidence type="ECO:0000256" key="7">
    <source>
        <dbReference type="ARBA" id="ARBA00022840"/>
    </source>
</evidence>
<gene>
    <name evidence="12" type="ORF">GCM10009539_59730</name>
</gene>
<dbReference type="Gene3D" id="3.30.565.10">
    <property type="entry name" value="Histidine kinase-like ATPase, C-terminal domain"/>
    <property type="match status" value="1"/>
</dbReference>
<evidence type="ECO:0000259" key="11">
    <source>
        <dbReference type="Pfam" id="PF13796"/>
    </source>
</evidence>
<evidence type="ECO:0000256" key="8">
    <source>
        <dbReference type="ARBA" id="ARBA00023012"/>
    </source>
</evidence>
<dbReference type="PANTHER" id="PTHR24421">
    <property type="entry name" value="NITRATE/NITRITE SENSOR PROTEIN NARX-RELATED"/>
    <property type="match status" value="1"/>
</dbReference>
<keyword evidence="9" id="KW-0472">Membrane</keyword>
<evidence type="ECO:0000259" key="10">
    <source>
        <dbReference type="Pfam" id="PF07730"/>
    </source>
</evidence>
<keyword evidence="13" id="KW-1185">Reference proteome</keyword>
<evidence type="ECO:0000256" key="9">
    <source>
        <dbReference type="SAM" id="Phobius"/>
    </source>
</evidence>
<keyword evidence="3" id="KW-0597">Phosphoprotein</keyword>
<comment type="caution">
    <text evidence="12">The sequence shown here is derived from an EMBL/GenBank/DDBJ whole genome shotgun (WGS) entry which is preliminary data.</text>
</comment>